<name>A0A0F8AY72_9EURY</name>
<comment type="caution">
    <text evidence="2">The sequence shown here is derived from an EMBL/GenBank/DDBJ whole genome shotgun (WGS) entry which is preliminary data.</text>
</comment>
<accession>A0A0F8AY72</accession>
<dbReference type="PANTHER" id="PTHR43510">
    <property type="entry name" value="AMINOTRANSFERASE FUNCTION, HYPOTHETICAL (EUROFUNG)"/>
    <property type="match status" value="1"/>
</dbReference>
<dbReference type="GO" id="GO:0030170">
    <property type="term" value="F:pyridoxal phosphate binding"/>
    <property type="evidence" value="ECO:0007669"/>
    <property type="project" value="InterPro"/>
</dbReference>
<keyword evidence="3" id="KW-1185">Reference proteome</keyword>
<dbReference type="Pfam" id="PF00155">
    <property type="entry name" value="Aminotran_1_2"/>
    <property type="match status" value="1"/>
</dbReference>
<dbReference type="CDD" id="cd00609">
    <property type="entry name" value="AAT_like"/>
    <property type="match status" value="1"/>
</dbReference>
<dbReference type="RefSeq" id="WP_050024736.1">
    <property type="nucleotide sequence ID" value="NZ_JNFH02000027.1"/>
</dbReference>
<evidence type="ECO:0000313" key="3">
    <source>
        <dbReference type="Proteomes" id="UP000053331"/>
    </source>
</evidence>
<proteinExistence type="predicted"/>
<dbReference type="Gene3D" id="3.40.640.10">
    <property type="entry name" value="Type I PLP-dependent aspartate aminotransferase-like (Major domain)"/>
    <property type="match status" value="2"/>
</dbReference>
<feature type="domain" description="Aminotransferase class I/classII large" evidence="1">
    <location>
        <begin position="47"/>
        <end position="371"/>
    </location>
</feature>
<protein>
    <submittedName>
        <fullName evidence="2">Aminotransferase</fullName>
    </submittedName>
</protein>
<gene>
    <name evidence="2" type="ORF">FK85_26680</name>
</gene>
<dbReference type="InterPro" id="IPR004839">
    <property type="entry name" value="Aminotransferase_I/II_large"/>
</dbReference>
<keyword evidence="2" id="KW-0032">Aminotransferase</keyword>
<dbReference type="Proteomes" id="UP000053331">
    <property type="component" value="Unassembled WGS sequence"/>
</dbReference>
<sequence length="389" mass="42101">MRIDPFGLERWFAEYEHEADIMLAESGIRSLDADRFDLDPGKLGYVIPTNGDPDFRASVGERYGRSADEVLFTCGTQEANFLTFLSLLGDETAVVGEGGADDPETGGASGVGSGTHAVVVTPTYQALHAVPDAFGEVTRVELEPPEWELDPEAIADAARDDTAVIVVNNPNNPTGRYHDEAAMRAVYDVAVDHDAYLLADEVYRLLAEEPRPPVASFGSHGISTTSLTKAYGLAGLRFGWIAGPEAIVERAWRWKDYTTISPSLFGQHVAKQALGRREPNILTENRELAETNRAIVADWLDRHGLDWYDPVGVNGFVTVPDGFEDGEAFCRAVVEAESVVLAPGGLFGFPGRFRIGFGLPTEELEEGLDRVSRVIEGESAIDADAEGGA</sequence>
<keyword evidence="2" id="KW-0808">Transferase</keyword>
<reference evidence="2 3" key="1">
    <citation type="journal article" date="2015" name="Genome Announc.">
        <title>Draft genome sequence of a Halorubrum H3 strain isolated from the burlinskoye salt lake (Altai Krai, Russia).</title>
        <authorList>
            <person name="Rozanov A.S."/>
            <person name="Bryanskaya A.V."/>
            <person name="Malup T.K."/>
            <person name="Kotenko A.V."/>
            <person name="Peltek S.E."/>
        </authorList>
    </citation>
    <scope>NUCLEOTIDE SEQUENCE [LARGE SCALE GENOMIC DNA]</scope>
    <source>
        <strain evidence="2 3">H3</strain>
    </source>
</reference>
<dbReference type="PANTHER" id="PTHR43510:SF1">
    <property type="entry name" value="AMINOTRANSFERASE FUNCTION, HYPOTHETICAL (EUROFUNG)"/>
    <property type="match status" value="1"/>
</dbReference>
<dbReference type="InterPro" id="IPR015422">
    <property type="entry name" value="PyrdxlP-dep_Trfase_small"/>
</dbReference>
<evidence type="ECO:0000313" key="2">
    <source>
        <dbReference type="EMBL" id="KKF39670.1"/>
    </source>
</evidence>
<evidence type="ECO:0000259" key="1">
    <source>
        <dbReference type="Pfam" id="PF00155"/>
    </source>
</evidence>
<dbReference type="InterPro" id="IPR015424">
    <property type="entry name" value="PyrdxlP-dep_Trfase"/>
</dbReference>
<dbReference type="GO" id="GO:0008483">
    <property type="term" value="F:transaminase activity"/>
    <property type="evidence" value="ECO:0007669"/>
    <property type="project" value="UniProtKB-KW"/>
</dbReference>
<organism evidence="2 3">
    <name type="scientific">Halorubrum saccharovorum</name>
    <dbReference type="NCBI Taxonomy" id="2248"/>
    <lineage>
        <taxon>Archaea</taxon>
        <taxon>Methanobacteriati</taxon>
        <taxon>Methanobacteriota</taxon>
        <taxon>Stenosarchaea group</taxon>
        <taxon>Halobacteria</taxon>
        <taxon>Halobacteriales</taxon>
        <taxon>Haloferacaceae</taxon>
        <taxon>Halorubrum</taxon>
    </lineage>
</organism>
<dbReference type="EMBL" id="JNFH02000027">
    <property type="protein sequence ID" value="KKF39670.1"/>
    <property type="molecule type" value="Genomic_DNA"/>
</dbReference>
<dbReference type="SUPFAM" id="SSF53383">
    <property type="entry name" value="PLP-dependent transferases"/>
    <property type="match status" value="1"/>
</dbReference>
<dbReference type="Gene3D" id="3.90.1150.10">
    <property type="entry name" value="Aspartate Aminotransferase, domain 1"/>
    <property type="match status" value="2"/>
</dbReference>
<dbReference type="AlphaFoldDB" id="A0A0F8AY72"/>
<dbReference type="OrthoDB" id="33635at2157"/>
<dbReference type="InterPro" id="IPR015421">
    <property type="entry name" value="PyrdxlP-dep_Trfase_major"/>
</dbReference>